<dbReference type="GO" id="GO:0006355">
    <property type="term" value="P:regulation of DNA-templated transcription"/>
    <property type="evidence" value="ECO:0007669"/>
    <property type="project" value="InterPro"/>
</dbReference>
<dbReference type="Pfam" id="PF13191">
    <property type="entry name" value="AAA_16"/>
    <property type="match status" value="1"/>
</dbReference>
<evidence type="ECO:0000313" key="2">
    <source>
        <dbReference type="EMBL" id="SMB78243.1"/>
    </source>
</evidence>
<protein>
    <submittedName>
        <fullName evidence="2">AAA ATPase domain-containing protein</fullName>
    </submittedName>
</protein>
<dbReference type="SUPFAM" id="SSF48452">
    <property type="entry name" value="TPR-like"/>
    <property type="match status" value="1"/>
</dbReference>
<dbReference type="EMBL" id="FWWU01000002">
    <property type="protein sequence ID" value="SMB78243.1"/>
    <property type="molecule type" value="Genomic_DNA"/>
</dbReference>
<dbReference type="Proteomes" id="UP000192582">
    <property type="component" value="Unassembled WGS sequence"/>
</dbReference>
<gene>
    <name evidence="2" type="ORF">SAMN00790413_06568</name>
</gene>
<proteinExistence type="predicted"/>
<dbReference type="InterPro" id="IPR011990">
    <property type="entry name" value="TPR-like_helical_dom_sf"/>
</dbReference>
<dbReference type="RefSeq" id="WP_084045155.1">
    <property type="nucleotide sequence ID" value="NZ_FWWU01000002.1"/>
</dbReference>
<dbReference type="GO" id="GO:0003677">
    <property type="term" value="F:DNA binding"/>
    <property type="evidence" value="ECO:0007669"/>
    <property type="project" value="InterPro"/>
</dbReference>
<dbReference type="AlphaFoldDB" id="A0A1W1UB07"/>
<feature type="domain" description="Bacterial transcriptional activator" evidence="1">
    <location>
        <begin position="97"/>
        <end position="228"/>
    </location>
</feature>
<sequence>MPERPSGWRLALLGPPRLMTPNGAVVPCERKTAGLLSYLALEGPTPRARLAALLWPDTPMAVARNNLLHLLRRLRDACGEDLTGGGDPLRLMDGVQVDANALNAPPGARDLPDGTLLDGVDLDACPDLAEWLFAQRELIATRRVTAYHASLRWRADRGDLSEALILAERLLRLDPLDEELHRTLMRLHYLNGDRPAALRAYHRCKDLLARELCADPAPDTVQLARSIDEGTLSVHAPEPSTKRLPLSVLRPPTLIGREAAWAQLEAAWAAGKMIYITGDPGVGKTRFAQDFARSKGRTLYLPGHPGMEAVPFSGAAHNARARLAAAPQVQLPDDVRRQLSRVLPELRDGQDPPPMVGDADRLQFFGAHMDMVRRTSAGFAAVIADDTQYYDQATVDLGTYMLSRAPLGARDGIPRHLSVYRRGELTPEVLATVDHLVQTGVAVRIELGPLDERAMSALLRDLDVPDIPEVHRALLDLTGGNPQFVLETVKHLHERGDFGAAPTLRGAPATVTAMIGRRLARLSPLALQVARAAAVLRSDFSIELVTEVLGATLLDTAGAWEELEDAQVMTGEHFAHDLVLEAALAGLPDTTHRLLHRGSARVLARTGAEAARVARHWLSGGDLKQAAPWLLRAGEAAEGTLRLPEALQLYEDARRAYANTDDASGMKAASRAIAQVQARLSGA</sequence>
<dbReference type="STRING" id="695939.SAMN00790413_06568"/>
<dbReference type="InterPro" id="IPR051677">
    <property type="entry name" value="AfsR-DnrI-RedD_regulator"/>
</dbReference>
<dbReference type="OrthoDB" id="74119at2"/>
<evidence type="ECO:0000259" key="1">
    <source>
        <dbReference type="SMART" id="SM01043"/>
    </source>
</evidence>
<accession>A0A1W1UB07</accession>
<dbReference type="Gene3D" id="1.25.40.10">
    <property type="entry name" value="Tetratricopeptide repeat domain"/>
    <property type="match status" value="1"/>
</dbReference>
<dbReference type="InterPro" id="IPR041664">
    <property type="entry name" value="AAA_16"/>
</dbReference>
<reference evidence="2 3" key="1">
    <citation type="submission" date="2017-04" db="EMBL/GenBank/DDBJ databases">
        <authorList>
            <person name="Afonso C.L."/>
            <person name="Miller P.J."/>
            <person name="Scott M.A."/>
            <person name="Spackman E."/>
            <person name="Goraichik I."/>
            <person name="Dimitrov K.M."/>
            <person name="Suarez D.L."/>
            <person name="Swayne D.E."/>
        </authorList>
    </citation>
    <scope>NUCLEOTIDE SEQUENCE [LARGE SCALE GENOMIC DNA]</scope>
    <source>
        <strain evidence="2 3">KR-140</strain>
    </source>
</reference>
<dbReference type="Pfam" id="PF03704">
    <property type="entry name" value="BTAD"/>
    <property type="match status" value="1"/>
</dbReference>
<dbReference type="Gene3D" id="3.40.50.300">
    <property type="entry name" value="P-loop containing nucleotide triphosphate hydrolases"/>
    <property type="match status" value="1"/>
</dbReference>
<dbReference type="InterPro" id="IPR005158">
    <property type="entry name" value="BTAD"/>
</dbReference>
<dbReference type="InterPro" id="IPR027417">
    <property type="entry name" value="P-loop_NTPase"/>
</dbReference>
<dbReference type="SUPFAM" id="SSF52540">
    <property type="entry name" value="P-loop containing nucleoside triphosphate hydrolases"/>
    <property type="match status" value="2"/>
</dbReference>
<dbReference type="PANTHER" id="PTHR35807">
    <property type="entry name" value="TRANSCRIPTIONAL REGULATOR REDD-RELATED"/>
    <property type="match status" value="1"/>
</dbReference>
<evidence type="ECO:0000313" key="3">
    <source>
        <dbReference type="Proteomes" id="UP000192582"/>
    </source>
</evidence>
<keyword evidence="3" id="KW-1185">Reference proteome</keyword>
<dbReference type="InterPro" id="IPR016032">
    <property type="entry name" value="Sig_transdc_resp-reg_C-effctor"/>
</dbReference>
<dbReference type="SUPFAM" id="SSF46894">
    <property type="entry name" value="C-terminal effector domain of the bipartite response regulators"/>
    <property type="match status" value="1"/>
</dbReference>
<dbReference type="SMART" id="SM01043">
    <property type="entry name" value="BTAD"/>
    <property type="match status" value="1"/>
</dbReference>
<organism evidence="2 3">
    <name type="scientific">Deinococcus hopiensis KR-140</name>
    <dbReference type="NCBI Taxonomy" id="695939"/>
    <lineage>
        <taxon>Bacteria</taxon>
        <taxon>Thermotogati</taxon>
        <taxon>Deinococcota</taxon>
        <taxon>Deinococci</taxon>
        <taxon>Deinococcales</taxon>
        <taxon>Deinococcaceae</taxon>
        <taxon>Deinococcus</taxon>
    </lineage>
</organism>
<name>A0A1W1UB07_9DEIO</name>